<dbReference type="InterPro" id="IPR010164">
    <property type="entry name" value="Orn_aminotrans"/>
</dbReference>
<dbReference type="InterPro" id="IPR015421">
    <property type="entry name" value="PyrdxlP-dep_Trfase_major"/>
</dbReference>
<evidence type="ECO:0000256" key="6">
    <source>
        <dbReference type="ARBA" id="ARBA00022679"/>
    </source>
</evidence>
<comment type="similarity">
    <text evidence="3 8">Belongs to the class-III pyridoxal-phosphate-dependent aminotransferase family.</text>
</comment>
<evidence type="ECO:0000256" key="8">
    <source>
        <dbReference type="RuleBase" id="RU003560"/>
    </source>
</evidence>
<proteinExistence type="inferred from homology"/>
<evidence type="ECO:0000256" key="3">
    <source>
        <dbReference type="ARBA" id="ARBA00008954"/>
    </source>
</evidence>
<evidence type="ECO:0000256" key="4">
    <source>
        <dbReference type="ARBA" id="ARBA00012924"/>
    </source>
</evidence>
<evidence type="ECO:0000256" key="9">
    <source>
        <dbReference type="RuleBase" id="RU365036"/>
    </source>
</evidence>
<dbReference type="CDD" id="cd00610">
    <property type="entry name" value="OAT_like"/>
    <property type="match status" value="1"/>
</dbReference>
<dbReference type="PIRSF" id="PIRSF000521">
    <property type="entry name" value="Transaminase_4ab_Lys_Orn"/>
    <property type="match status" value="1"/>
</dbReference>
<keyword evidence="7 8" id="KW-0663">Pyridoxal phosphate</keyword>
<dbReference type="NCBIfam" id="TIGR01885">
    <property type="entry name" value="Orn_aminotrans"/>
    <property type="match status" value="1"/>
</dbReference>
<dbReference type="InterPro" id="IPR015422">
    <property type="entry name" value="PyrdxlP-dep_Trfase_small"/>
</dbReference>
<evidence type="ECO:0000313" key="10">
    <source>
        <dbReference type="EMBL" id="CAE0341773.1"/>
    </source>
</evidence>
<organism evidence="10">
    <name type="scientific">Euplotes harpa</name>
    <dbReference type="NCBI Taxonomy" id="151035"/>
    <lineage>
        <taxon>Eukaryota</taxon>
        <taxon>Sar</taxon>
        <taxon>Alveolata</taxon>
        <taxon>Ciliophora</taxon>
        <taxon>Intramacronucleata</taxon>
        <taxon>Spirotrichea</taxon>
        <taxon>Hypotrichia</taxon>
        <taxon>Euplotida</taxon>
        <taxon>Euplotidae</taxon>
        <taxon>Euplotes</taxon>
    </lineage>
</organism>
<dbReference type="GO" id="GO:0030170">
    <property type="term" value="F:pyridoxal phosphate binding"/>
    <property type="evidence" value="ECO:0007669"/>
    <property type="project" value="InterPro"/>
</dbReference>
<dbReference type="InterPro" id="IPR049704">
    <property type="entry name" value="Aminotrans_3_PPA_site"/>
</dbReference>
<evidence type="ECO:0000256" key="7">
    <source>
        <dbReference type="ARBA" id="ARBA00022898"/>
    </source>
</evidence>
<dbReference type="GO" id="GO:0042802">
    <property type="term" value="F:identical protein binding"/>
    <property type="evidence" value="ECO:0007669"/>
    <property type="project" value="TreeGrafter"/>
</dbReference>
<dbReference type="Gene3D" id="3.90.1150.10">
    <property type="entry name" value="Aspartate Aminotransferase, domain 1"/>
    <property type="match status" value="1"/>
</dbReference>
<dbReference type="EC" id="2.6.1.13" evidence="4 9"/>
<reference evidence="10" key="1">
    <citation type="submission" date="2021-01" db="EMBL/GenBank/DDBJ databases">
        <authorList>
            <person name="Corre E."/>
            <person name="Pelletier E."/>
            <person name="Niang G."/>
            <person name="Scheremetjew M."/>
            <person name="Finn R."/>
            <person name="Kale V."/>
            <person name="Holt S."/>
            <person name="Cochrane G."/>
            <person name="Meng A."/>
            <person name="Brown T."/>
            <person name="Cohen L."/>
        </authorList>
    </citation>
    <scope>NUCLEOTIDE SEQUENCE</scope>
    <source>
        <strain evidence="10">FSP1.4</strain>
    </source>
</reference>
<dbReference type="Pfam" id="PF00202">
    <property type="entry name" value="Aminotran_3"/>
    <property type="match status" value="1"/>
</dbReference>
<comment type="pathway">
    <text evidence="2 9">Amino-acid biosynthesis; L-proline biosynthesis; L-glutamate 5-semialdehyde from L-ornithine: step 1/1.</text>
</comment>
<keyword evidence="6 9" id="KW-0808">Transferase</keyword>
<comment type="cofactor">
    <cofactor evidence="1 9">
        <name>pyridoxal 5'-phosphate</name>
        <dbReference type="ChEBI" id="CHEBI:597326"/>
    </cofactor>
</comment>
<gene>
    <name evidence="10" type="ORF">EHAR0213_LOCUS680</name>
</gene>
<evidence type="ECO:0000256" key="2">
    <source>
        <dbReference type="ARBA" id="ARBA00004998"/>
    </source>
</evidence>
<dbReference type="Gene3D" id="3.40.640.10">
    <property type="entry name" value="Type I PLP-dependent aspartate aminotransferase-like (Major domain)"/>
    <property type="match status" value="1"/>
</dbReference>
<dbReference type="GO" id="GO:0055129">
    <property type="term" value="P:L-proline biosynthetic process"/>
    <property type="evidence" value="ECO:0007669"/>
    <property type="project" value="UniProtKB-UniPathway"/>
</dbReference>
<protein>
    <recommendedName>
        <fullName evidence="4 9">Ornithine aminotransferase</fullName>
        <ecNumber evidence="4 9">2.6.1.13</ecNumber>
    </recommendedName>
</protein>
<dbReference type="UniPathway" id="UPA00098">
    <property type="reaction ID" value="UER00358"/>
</dbReference>
<dbReference type="InterPro" id="IPR015424">
    <property type="entry name" value="PyrdxlP-dep_Trfase"/>
</dbReference>
<evidence type="ECO:0000256" key="1">
    <source>
        <dbReference type="ARBA" id="ARBA00001933"/>
    </source>
</evidence>
<dbReference type="AlphaFoldDB" id="A0A7S3J2I7"/>
<keyword evidence="5 9" id="KW-0032">Aminotransferase</keyword>
<dbReference type="GO" id="GO:0005737">
    <property type="term" value="C:cytoplasm"/>
    <property type="evidence" value="ECO:0007669"/>
    <property type="project" value="TreeGrafter"/>
</dbReference>
<dbReference type="EMBL" id="HBII01001522">
    <property type="protein sequence ID" value="CAE0341773.1"/>
    <property type="molecule type" value="Transcribed_RNA"/>
</dbReference>
<dbReference type="InterPro" id="IPR050103">
    <property type="entry name" value="Class-III_PLP-dep_AT"/>
</dbReference>
<dbReference type="GO" id="GO:0019544">
    <property type="term" value="P:L-arginine catabolic process to L-glutamate"/>
    <property type="evidence" value="ECO:0007669"/>
    <property type="project" value="TreeGrafter"/>
</dbReference>
<dbReference type="InterPro" id="IPR005814">
    <property type="entry name" value="Aminotrans_3"/>
</dbReference>
<name>A0A7S3J2I7_9SPIT</name>
<dbReference type="PANTHER" id="PTHR11986">
    <property type="entry name" value="AMINOTRANSFERASE CLASS III"/>
    <property type="match status" value="1"/>
</dbReference>
<sequence>MAHNYAVLEPVIARAERCWMWDVEGKKYLDFHSGYCSANQGHCHPKIVDTLIRQVKILTTPSRAFDNDQTGTYAELICKTFGYDKILPSNSGVEACESAVKLARRWGYVVKGVPENKAEVLFPNGCFWGRSITAISGCDDPMRYEKFGPFTPGFPLVPYNDLDALEKILESNPNIVAYMTEPIQGEGGVIIPDKGYLREAHKLLKKHNCLMICDEIQTGLGRTGKMLCVHHEDDFRPDMVTLGKSTSGGLLPLSLVMADDEVMLTIKPGEHGSTFGGNALACAVGKTALEVIIEEDLCKKSEENGAFLVRELKNIKSKLIKEARGKGLFCSLELNQKGLGKHVIASLNRNGLACKNTHDTTIRLAPPLITTKEELTQGVEIIEKTLKEFE</sequence>
<dbReference type="SUPFAM" id="SSF53383">
    <property type="entry name" value="PLP-dependent transferases"/>
    <property type="match status" value="1"/>
</dbReference>
<dbReference type="GO" id="GO:0010121">
    <property type="term" value="P:L-arginine catabolic process to proline via ornithine"/>
    <property type="evidence" value="ECO:0007669"/>
    <property type="project" value="TreeGrafter"/>
</dbReference>
<comment type="catalytic activity">
    <reaction evidence="9">
        <text>a 2-oxocarboxylate + L-ornithine = L-glutamate 5-semialdehyde + an L-alpha-amino acid</text>
        <dbReference type="Rhea" id="RHEA:13877"/>
        <dbReference type="ChEBI" id="CHEBI:35179"/>
        <dbReference type="ChEBI" id="CHEBI:46911"/>
        <dbReference type="ChEBI" id="CHEBI:58066"/>
        <dbReference type="ChEBI" id="CHEBI:59869"/>
        <dbReference type="EC" id="2.6.1.13"/>
    </reaction>
</comment>
<dbReference type="GO" id="GO:0004587">
    <property type="term" value="F:ornithine aminotransferase activity"/>
    <property type="evidence" value="ECO:0007669"/>
    <property type="project" value="UniProtKB-EC"/>
</dbReference>
<accession>A0A7S3J2I7</accession>
<dbReference type="PANTHER" id="PTHR11986:SF18">
    <property type="entry name" value="ORNITHINE AMINOTRANSFERASE, MITOCHONDRIAL"/>
    <property type="match status" value="1"/>
</dbReference>
<dbReference type="PROSITE" id="PS00600">
    <property type="entry name" value="AA_TRANSFER_CLASS_3"/>
    <property type="match status" value="1"/>
</dbReference>
<dbReference type="FunFam" id="3.40.640.10:FF:000011">
    <property type="entry name" value="Ornithine aminotransferase"/>
    <property type="match status" value="1"/>
</dbReference>
<evidence type="ECO:0000256" key="5">
    <source>
        <dbReference type="ARBA" id="ARBA00022576"/>
    </source>
</evidence>